<evidence type="ECO:0000313" key="4">
    <source>
        <dbReference type="Proteomes" id="UP000824890"/>
    </source>
</evidence>
<comment type="caution">
    <text evidence="3">The sequence shown here is derived from an EMBL/GenBank/DDBJ whole genome shotgun (WGS) entry which is preliminary data.</text>
</comment>
<proteinExistence type="predicted"/>
<dbReference type="Pfam" id="PF03478">
    <property type="entry name" value="Beta-prop_KIB1-4"/>
    <property type="match status" value="2"/>
</dbReference>
<gene>
    <name evidence="3" type="ORF">HID58_057516</name>
</gene>
<protein>
    <recommendedName>
        <fullName evidence="2">KIB1-4 beta-propeller domain-containing protein</fullName>
    </recommendedName>
</protein>
<evidence type="ECO:0000259" key="2">
    <source>
        <dbReference type="Pfam" id="PF03478"/>
    </source>
</evidence>
<feature type="domain" description="KIB1-4 beta-propeller" evidence="2">
    <location>
        <begin position="426"/>
        <end position="683"/>
    </location>
</feature>
<reference evidence="3 4" key="1">
    <citation type="submission" date="2021-05" db="EMBL/GenBank/DDBJ databases">
        <title>Genome Assembly of Synthetic Allotetraploid Brassica napus Reveals Homoeologous Exchanges between Subgenomes.</title>
        <authorList>
            <person name="Davis J.T."/>
        </authorList>
    </citation>
    <scope>NUCLEOTIDE SEQUENCE [LARGE SCALE GENOMIC DNA]</scope>
    <source>
        <strain evidence="4">cv. Da-Ae</strain>
        <tissue evidence="3">Seedling</tissue>
    </source>
</reference>
<dbReference type="Proteomes" id="UP000824890">
    <property type="component" value="Unassembled WGS sequence"/>
</dbReference>
<dbReference type="PANTHER" id="PTHR31681">
    <property type="entry name" value="C2H2-LIKE ZINC FINGER PROTEIN"/>
    <property type="match status" value="1"/>
</dbReference>
<dbReference type="EMBL" id="JAGKQM010000013">
    <property type="protein sequence ID" value="KAH0895087.1"/>
    <property type="molecule type" value="Genomic_DNA"/>
</dbReference>
<name>A0ABQ8AS57_BRANA</name>
<dbReference type="InterPro" id="IPR005174">
    <property type="entry name" value="KIB1-4_b-propeller"/>
</dbReference>
<evidence type="ECO:0000256" key="1">
    <source>
        <dbReference type="SAM" id="MobiDB-lite"/>
    </source>
</evidence>
<evidence type="ECO:0000313" key="3">
    <source>
        <dbReference type="EMBL" id="KAH0895087.1"/>
    </source>
</evidence>
<keyword evidence="4" id="KW-1185">Reference proteome</keyword>
<feature type="region of interest" description="Disordered" evidence="1">
    <location>
        <begin position="352"/>
        <end position="374"/>
    </location>
</feature>
<sequence length="727" mass="80518">MSLLLGHSPKLFIRKPVLVRASAGGSSSVVQTPPCYVKGADPCGADHVLLDYSHSMKNRPILIKKAPEELVYNDAEVTTIGSSHGWVASLMHGVGILRLHDDLNPVASDANPKCITLPPLVTLPQCQTQIITNVSLSSLSPEEEDCVVAVKFMGPQLSYCRPSAQGNSKWFNIRITNPCFFSSRLMFSKTHNMFRIPGSGGQLIASWDLCKDEHTPKIQVLRYHNLPQLSEAEREVRDTCFTTEHLVESPFPGMTILVKCFRQTVDGTNLKTKAVMVFKVTPMGRALYTRHLENITIFISKSESFSVRASSFPGVSPNQVYILDDTEIVLFSLDDSTISSSTERVKIDHVSPSRSLPEALHSETGVASAGRSSSPLQTPPCFVCGEDPCGPDHVELSFAYATRFYPKLIKKAPVELVYNDASDAAVTTIGSSHGWVASLMHDVGTLRLHDDLNPVASNSDPKRILLPPLVTLPHCQTQIITNVSLSSPSPEEEDCVVAVKFLGHQLSFCRPASQSNSEWFNIKIDNPCFFSSRVMFSKKHNMFRIPGAGGQLIGSWDLCEDKHTPKFQELRYHNLPELSKAERETMHSCFTSEHLVESRSTGETFLVKLFRQTVDGTSLKVKGTKLKTKGVMVFKVDDHGNAVYTQDIGDLAIFLSKSEPFCVRASSFPGVIPNQVNILDVREVAFFKLTDSSIIMILNLLGKRLTPRHRFDRFSSYVCEEKPSLTD</sequence>
<organism evidence="3 4">
    <name type="scientific">Brassica napus</name>
    <name type="common">Rape</name>
    <dbReference type="NCBI Taxonomy" id="3708"/>
    <lineage>
        <taxon>Eukaryota</taxon>
        <taxon>Viridiplantae</taxon>
        <taxon>Streptophyta</taxon>
        <taxon>Embryophyta</taxon>
        <taxon>Tracheophyta</taxon>
        <taxon>Spermatophyta</taxon>
        <taxon>Magnoliopsida</taxon>
        <taxon>eudicotyledons</taxon>
        <taxon>Gunneridae</taxon>
        <taxon>Pentapetalae</taxon>
        <taxon>rosids</taxon>
        <taxon>malvids</taxon>
        <taxon>Brassicales</taxon>
        <taxon>Brassicaceae</taxon>
        <taxon>Brassiceae</taxon>
        <taxon>Brassica</taxon>
    </lineage>
</organism>
<accession>A0ABQ8AS57</accession>
<dbReference type="PANTHER" id="PTHR31681:SF114">
    <property type="entry name" value="DUF295 DOMAIN-CONTAINING PROTEIN"/>
    <property type="match status" value="1"/>
</dbReference>
<feature type="domain" description="KIB1-4 beta-propeller" evidence="2">
    <location>
        <begin position="76"/>
        <end position="331"/>
    </location>
</feature>